<dbReference type="Proteomes" id="UP000334923">
    <property type="component" value="Unassembled WGS sequence"/>
</dbReference>
<keyword evidence="16" id="KW-1185">Reference proteome</keyword>
<protein>
    <recommendedName>
        <fullName evidence="4 12">Homoserine kinase</fullName>
        <shortName evidence="12">HK</shortName>
        <shortName evidence="12">HSK</shortName>
        <ecNumber evidence="3 12">2.7.1.39</ecNumber>
    </recommendedName>
</protein>
<dbReference type="AlphaFoldDB" id="A0A5E6M653"/>
<dbReference type="GO" id="GO:0005524">
    <property type="term" value="F:ATP binding"/>
    <property type="evidence" value="ECO:0007669"/>
    <property type="project" value="UniProtKB-UniRule"/>
</dbReference>
<evidence type="ECO:0000313" key="16">
    <source>
        <dbReference type="Proteomes" id="UP000334923"/>
    </source>
</evidence>
<comment type="similarity">
    <text evidence="2 12">Belongs to the GHMP kinase family. Homoserine kinase subfamily.</text>
</comment>
<keyword evidence="7 12" id="KW-0791">Threonine biosynthesis</keyword>
<keyword evidence="12" id="KW-0963">Cytoplasm</keyword>
<dbReference type="PRINTS" id="PR00958">
    <property type="entry name" value="HOMSERKINASE"/>
</dbReference>
<evidence type="ECO:0000256" key="2">
    <source>
        <dbReference type="ARBA" id="ARBA00007370"/>
    </source>
</evidence>
<dbReference type="PIRSF" id="PIRSF000676">
    <property type="entry name" value="Homoser_kin"/>
    <property type="match status" value="1"/>
</dbReference>
<evidence type="ECO:0000256" key="5">
    <source>
        <dbReference type="ARBA" id="ARBA00022605"/>
    </source>
</evidence>
<dbReference type="InterPro" id="IPR020568">
    <property type="entry name" value="Ribosomal_Su5_D2-typ_SF"/>
</dbReference>
<evidence type="ECO:0000256" key="8">
    <source>
        <dbReference type="ARBA" id="ARBA00022741"/>
    </source>
</evidence>
<dbReference type="InterPro" id="IPR000870">
    <property type="entry name" value="Homoserine_kinase"/>
</dbReference>
<evidence type="ECO:0000256" key="1">
    <source>
        <dbReference type="ARBA" id="ARBA00005015"/>
    </source>
</evidence>
<feature type="binding site" evidence="12">
    <location>
        <begin position="100"/>
        <end position="110"/>
    </location>
    <ligand>
        <name>ATP</name>
        <dbReference type="ChEBI" id="CHEBI:30616"/>
    </ligand>
</feature>
<dbReference type="PANTHER" id="PTHR20861">
    <property type="entry name" value="HOMOSERINE/4-DIPHOSPHOCYTIDYL-2-C-METHYL-D-ERYTHRITOL KINASE"/>
    <property type="match status" value="1"/>
</dbReference>
<evidence type="ECO:0000256" key="9">
    <source>
        <dbReference type="ARBA" id="ARBA00022777"/>
    </source>
</evidence>
<organism evidence="15 16">
    <name type="scientific">Methylacidimicrobium tartarophylax</name>
    <dbReference type="NCBI Taxonomy" id="1041768"/>
    <lineage>
        <taxon>Bacteria</taxon>
        <taxon>Pseudomonadati</taxon>
        <taxon>Verrucomicrobiota</taxon>
        <taxon>Methylacidimicrobium</taxon>
    </lineage>
</organism>
<keyword evidence="8 12" id="KW-0547">Nucleotide-binding</keyword>
<dbReference type="NCBIfam" id="TIGR00191">
    <property type="entry name" value="thrB"/>
    <property type="match status" value="1"/>
</dbReference>
<gene>
    <name evidence="15" type="primary">thrB1</name>
    <name evidence="12" type="synonym">thrB</name>
    <name evidence="15" type="ORF">MAMT_00294</name>
</gene>
<dbReference type="SUPFAM" id="SSF54211">
    <property type="entry name" value="Ribosomal protein S5 domain 2-like"/>
    <property type="match status" value="1"/>
</dbReference>
<dbReference type="GO" id="GO:0009088">
    <property type="term" value="P:threonine biosynthetic process"/>
    <property type="evidence" value="ECO:0007669"/>
    <property type="project" value="UniProtKB-UniRule"/>
</dbReference>
<evidence type="ECO:0000256" key="12">
    <source>
        <dbReference type="HAMAP-Rule" id="MF_00384"/>
    </source>
</evidence>
<sequence length="324" mass="34254">MTPFAVATALMDSLSGRGGEEQAGPVECRVRVPATTTNFGPGFDTFGAALRLYNWIVLRVGGSEPAGPPHPMVQEAAAAYARAAGSSSPPFECTISGDVPCARGLGSSATVRAGVLVGLNEVRGRPLSREQLVALGSELEGHPDNVAAAILGGFTISTGGGQTRVPLGSRLEFVAFVPEMEMETKWARSVLPQAVSLPDAVWNLQRAARIAAAICLRRYEELRGLFEDRWHEPARVERIPGWEQIKKSAYEAGALGFYLSGAGSTLMALADGRGAEVAEAMTRVASSAGLTGSCLQVKAENRGAKAWVRHLPRRVVHGGRKHVS</sequence>
<evidence type="ECO:0000256" key="6">
    <source>
        <dbReference type="ARBA" id="ARBA00022679"/>
    </source>
</evidence>
<evidence type="ECO:0000313" key="15">
    <source>
        <dbReference type="EMBL" id="VVM04779.1"/>
    </source>
</evidence>
<feature type="domain" description="GHMP kinase N-terminal" evidence="13">
    <location>
        <begin position="73"/>
        <end position="153"/>
    </location>
</feature>
<dbReference type="UniPathway" id="UPA00050">
    <property type="reaction ID" value="UER00064"/>
</dbReference>
<keyword evidence="9 12" id="KW-0418">Kinase</keyword>
<feature type="domain" description="GHMP kinase C-terminal" evidence="14">
    <location>
        <begin position="211"/>
        <end position="283"/>
    </location>
</feature>
<evidence type="ECO:0000256" key="4">
    <source>
        <dbReference type="ARBA" id="ARBA00017858"/>
    </source>
</evidence>
<evidence type="ECO:0000256" key="11">
    <source>
        <dbReference type="ARBA" id="ARBA00049375"/>
    </source>
</evidence>
<dbReference type="InterPro" id="IPR006204">
    <property type="entry name" value="GHMP_kinase_N_dom"/>
</dbReference>
<dbReference type="Gene3D" id="3.30.230.10">
    <property type="match status" value="1"/>
</dbReference>
<keyword evidence="5 12" id="KW-0028">Amino-acid biosynthesis</keyword>
<accession>A0A5E6M653</accession>
<keyword evidence="6 12" id="KW-0808">Transferase</keyword>
<evidence type="ECO:0000259" key="14">
    <source>
        <dbReference type="Pfam" id="PF08544"/>
    </source>
</evidence>
<dbReference type="Pfam" id="PF00288">
    <property type="entry name" value="GHMP_kinases_N"/>
    <property type="match status" value="1"/>
</dbReference>
<name>A0A5E6M653_9BACT</name>
<evidence type="ECO:0000259" key="13">
    <source>
        <dbReference type="Pfam" id="PF00288"/>
    </source>
</evidence>
<dbReference type="SUPFAM" id="SSF55060">
    <property type="entry name" value="GHMP Kinase, C-terminal domain"/>
    <property type="match status" value="1"/>
</dbReference>
<dbReference type="HAMAP" id="MF_00384">
    <property type="entry name" value="Homoser_kinase"/>
    <property type="match status" value="1"/>
</dbReference>
<dbReference type="GO" id="GO:0005737">
    <property type="term" value="C:cytoplasm"/>
    <property type="evidence" value="ECO:0007669"/>
    <property type="project" value="UniProtKB-SubCell"/>
</dbReference>
<dbReference type="Pfam" id="PF08544">
    <property type="entry name" value="GHMP_kinases_C"/>
    <property type="match status" value="1"/>
</dbReference>
<evidence type="ECO:0000256" key="7">
    <source>
        <dbReference type="ARBA" id="ARBA00022697"/>
    </source>
</evidence>
<dbReference type="EMBL" id="CABFVA020000012">
    <property type="protein sequence ID" value="VVM04779.1"/>
    <property type="molecule type" value="Genomic_DNA"/>
</dbReference>
<comment type="pathway">
    <text evidence="1 12">Amino-acid biosynthesis; L-threonine biosynthesis; L-threonine from L-aspartate: step 4/5.</text>
</comment>
<dbReference type="OrthoDB" id="9769912at2"/>
<dbReference type="InterPro" id="IPR013750">
    <property type="entry name" value="GHMP_kinase_C_dom"/>
</dbReference>
<evidence type="ECO:0000256" key="3">
    <source>
        <dbReference type="ARBA" id="ARBA00012078"/>
    </source>
</evidence>
<dbReference type="InterPro" id="IPR036554">
    <property type="entry name" value="GHMP_kinase_C_sf"/>
</dbReference>
<dbReference type="EC" id="2.7.1.39" evidence="3 12"/>
<comment type="function">
    <text evidence="12">Catalyzes the ATP-dependent phosphorylation of L-homoserine to L-homoserine phosphate.</text>
</comment>
<dbReference type="GO" id="GO:0004413">
    <property type="term" value="F:homoserine kinase activity"/>
    <property type="evidence" value="ECO:0007669"/>
    <property type="project" value="UniProtKB-UniRule"/>
</dbReference>
<comment type="catalytic activity">
    <reaction evidence="11 12">
        <text>L-homoserine + ATP = O-phospho-L-homoserine + ADP + H(+)</text>
        <dbReference type="Rhea" id="RHEA:13985"/>
        <dbReference type="ChEBI" id="CHEBI:15378"/>
        <dbReference type="ChEBI" id="CHEBI:30616"/>
        <dbReference type="ChEBI" id="CHEBI:57476"/>
        <dbReference type="ChEBI" id="CHEBI:57590"/>
        <dbReference type="ChEBI" id="CHEBI:456216"/>
        <dbReference type="EC" id="2.7.1.39"/>
    </reaction>
</comment>
<proteinExistence type="inferred from homology"/>
<comment type="subcellular location">
    <subcellularLocation>
        <location evidence="12">Cytoplasm</location>
    </subcellularLocation>
</comment>
<keyword evidence="10 12" id="KW-0067">ATP-binding</keyword>
<dbReference type="Gene3D" id="3.30.70.890">
    <property type="entry name" value="GHMP kinase, C-terminal domain"/>
    <property type="match status" value="1"/>
</dbReference>
<dbReference type="PROSITE" id="PS00627">
    <property type="entry name" value="GHMP_KINASES_ATP"/>
    <property type="match status" value="1"/>
</dbReference>
<evidence type="ECO:0000256" key="10">
    <source>
        <dbReference type="ARBA" id="ARBA00022840"/>
    </source>
</evidence>
<reference evidence="15 16" key="1">
    <citation type="submission" date="2019-09" db="EMBL/GenBank/DDBJ databases">
        <authorList>
            <person name="Cremers G."/>
        </authorList>
    </citation>
    <scope>NUCLEOTIDE SEQUENCE [LARGE SCALE GENOMIC DNA]</scope>
    <source>
        <strain evidence="15">4A</strain>
    </source>
</reference>
<dbReference type="InterPro" id="IPR014721">
    <property type="entry name" value="Ribsml_uS5_D2-typ_fold_subgr"/>
</dbReference>
<dbReference type="InterPro" id="IPR006203">
    <property type="entry name" value="GHMP_knse_ATP-bd_CS"/>
</dbReference>
<dbReference type="PANTHER" id="PTHR20861:SF1">
    <property type="entry name" value="HOMOSERINE KINASE"/>
    <property type="match status" value="1"/>
</dbReference>